<sequence>MLLLAVAIRHARHLTVRLLLPREDLAAAVVEAGRHVRARRLQRGEDQKAMALDALELQDLAAHGYVHVGRAAAGEVAWRQIRGNA</sequence>
<dbReference type="Proteomes" id="UP000290759">
    <property type="component" value="Unassembled WGS sequence"/>
</dbReference>
<name>A0A4Q2U1P3_9HYPH</name>
<comment type="caution">
    <text evidence="1">The sequence shown here is derived from an EMBL/GenBank/DDBJ whole genome shotgun (WGS) entry which is preliminary data.</text>
</comment>
<reference evidence="1 2" key="1">
    <citation type="submission" date="2018-12" db="EMBL/GenBank/DDBJ databases">
        <authorList>
            <person name="Grouzdev D.S."/>
            <person name="Krutkina M.S."/>
        </authorList>
    </citation>
    <scope>NUCLEOTIDE SEQUENCE [LARGE SCALE GENOMIC DNA]</scope>
    <source>
        <strain evidence="1 2">RmlP026</strain>
    </source>
</reference>
<dbReference type="EMBL" id="QYBB01000133">
    <property type="protein sequence ID" value="RYC28757.1"/>
    <property type="molecule type" value="Genomic_DNA"/>
</dbReference>
<reference evidence="1 2" key="2">
    <citation type="submission" date="2019-02" db="EMBL/GenBank/DDBJ databases">
        <title>'Lichenibacterium ramalinii' gen. nov. sp. nov., 'Lichenibacterium minor' gen. nov. sp. nov.</title>
        <authorList>
            <person name="Pankratov T."/>
        </authorList>
    </citation>
    <scope>NUCLEOTIDE SEQUENCE [LARGE SCALE GENOMIC DNA]</scope>
    <source>
        <strain evidence="1 2">RmlP026</strain>
    </source>
</reference>
<gene>
    <name evidence="1" type="ORF">D3273_27640</name>
</gene>
<accession>A0A4Q2U1P3</accession>
<dbReference type="AlphaFoldDB" id="A0A4Q2U1P3"/>
<protein>
    <submittedName>
        <fullName evidence="1">Uncharacterized protein</fullName>
    </submittedName>
</protein>
<organism evidence="1 2">
    <name type="scientific">Lichenibacterium minor</name>
    <dbReference type="NCBI Taxonomy" id="2316528"/>
    <lineage>
        <taxon>Bacteria</taxon>
        <taxon>Pseudomonadati</taxon>
        <taxon>Pseudomonadota</taxon>
        <taxon>Alphaproteobacteria</taxon>
        <taxon>Hyphomicrobiales</taxon>
        <taxon>Lichenihabitantaceae</taxon>
        <taxon>Lichenibacterium</taxon>
    </lineage>
</organism>
<keyword evidence="2" id="KW-1185">Reference proteome</keyword>
<evidence type="ECO:0000313" key="1">
    <source>
        <dbReference type="EMBL" id="RYC28757.1"/>
    </source>
</evidence>
<proteinExistence type="predicted"/>
<evidence type="ECO:0000313" key="2">
    <source>
        <dbReference type="Proteomes" id="UP000290759"/>
    </source>
</evidence>
<dbReference type="RefSeq" id="WP_129230243.1">
    <property type="nucleotide sequence ID" value="NZ_QYBB01000133.1"/>
</dbReference>